<name>A0A6M4GWB9_9PROT</name>
<dbReference type="Gene3D" id="2.160.20.120">
    <property type="match status" value="1"/>
</dbReference>
<dbReference type="PANTHER" id="PTHR39200:SF1">
    <property type="entry name" value="AUTO-TRANSPORTER ADHESIN HEAD GIN DOMAIN-CONTAINING PROTEIN-RELATED"/>
    <property type="match status" value="1"/>
</dbReference>
<accession>A0A6M4GWB9</accession>
<feature type="chain" id="PRO_5026871685" description="Putative auto-transporter adhesin head GIN domain-containing protein" evidence="1">
    <location>
        <begin position="23"/>
        <end position="243"/>
    </location>
</feature>
<keyword evidence="1" id="KW-0732">Signal</keyword>
<dbReference type="KEGG" id="uru:DSM104443_02617"/>
<evidence type="ECO:0000256" key="1">
    <source>
        <dbReference type="SAM" id="SignalP"/>
    </source>
</evidence>
<feature type="domain" description="Putative auto-transporter adhesin head GIN" evidence="2">
    <location>
        <begin position="41"/>
        <end position="223"/>
    </location>
</feature>
<dbReference type="AlphaFoldDB" id="A0A6M4GWB9"/>
<sequence length="243" mass="24329">MQTILSRFALLFLSTVATTVLAASLTGSGKPVTETRAVSGFTGIAFSIPGQLELTQGDTESLVITADDNVLPEIQTVVEKGTLRIRFAKDSLSTSNITVRVKVTARTLEHLAVGGAGDMSTGALKAGKLSLSVGGSGNIVVASLVASDLSAQVGGSGNITVKGGTTDTLSTSVGGSGNVTTTRLAARKASVNVGGSGNASLWASESLSINVAGSGNVRYYGDAKVSRAIVGSGEVKRLGAAPT</sequence>
<dbReference type="RefSeq" id="WP_171092964.1">
    <property type="nucleotide sequence ID" value="NZ_CP053069.1"/>
</dbReference>
<keyword evidence="4" id="KW-1185">Reference proteome</keyword>
<dbReference type="EMBL" id="CP053069">
    <property type="protein sequence ID" value="QJR11539.1"/>
    <property type="molecule type" value="Genomic_DNA"/>
</dbReference>
<feature type="signal peptide" evidence="1">
    <location>
        <begin position="1"/>
        <end position="22"/>
    </location>
</feature>
<protein>
    <recommendedName>
        <fullName evidence="2">Putative auto-transporter adhesin head GIN domain-containing protein</fullName>
    </recommendedName>
</protein>
<reference evidence="3 4" key="1">
    <citation type="submission" date="2020-04" db="EMBL/GenBank/DDBJ databases">
        <title>Usitatibacter rugosus gen. nov., sp. nov. and Usitatibacter palustris sp. nov., novel members of Usitatibacteraceae fam. nov. within the order Nitrosomonadales isolated from soil.</title>
        <authorList>
            <person name="Huber K.J."/>
            <person name="Neumann-Schaal M."/>
            <person name="Geppert A."/>
            <person name="Luckner M."/>
            <person name="Wanner G."/>
            <person name="Overmann J."/>
        </authorList>
    </citation>
    <scope>NUCLEOTIDE SEQUENCE [LARGE SCALE GENOMIC DNA]</scope>
    <source>
        <strain evidence="3 4">0125_3</strain>
    </source>
</reference>
<proteinExistence type="predicted"/>
<evidence type="ECO:0000313" key="3">
    <source>
        <dbReference type="EMBL" id="QJR11539.1"/>
    </source>
</evidence>
<gene>
    <name evidence="3" type="ORF">DSM104443_02617</name>
</gene>
<dbReference type="Proteomes" id="UP000501534">
    <property type="component" value="Chromosome"/>
</dbReference>
<dbReference type="InterPro" id="IPR021255">
    <property type="entry name" value="DUF2807"/>
</dbReference>
<dbReference type="PANTHER" id="PTHR39200">
    <property type="entry name" value="HYPOTHETICAL EXPORTED PROTEIN"/>
    <property type="match status" value="1"/>
</dbReference>
<evidence type="ECO:0000313" key="4">
    <source>
        <dbReference type="Proteomes" id="UP000501534"/>
    </source>
</evidence>
<organism evidence="3 4">
    <name type="scientific">Usitatibacter rugosus</name>
    <dbReference type="NCBI Taxonomy" id="2732067"/>
    <lineage>
        <taxon>Bacteria</taxon>
        <taxon>Pseudomonadati</taxon>
        <taxon>Pseudomonadota</taxon>
        <taxon>Betaproteobacteria</taxon>
        <taxon>Nitrosomonadales</taxon>
        <taxon>Usitatibacteraceae</taxon>
        <taxon>Usitatibacter</taxon>
    </lineage>
</organism>
<evidence type="ECO:0000259" key="2">
    <source>
        <dbReference type="Pfam" id="PF10988"/>
    </source>
</evidence>
<dbReference type="Pfam" id="PF10988">
    <property type="entry name" value="DUF2807"/>
    <property type="match status" value="1"/>
</dbReference>